<dbReference type="InterPro" id="IPR001497">
    <property type="entry name" value="MethylDNA_cys_MeTrfase_AS"/>
</dbReference>
<evidence type="ECO:0000256" key="3">
    <source>
        <dbReference type="ARBA" id="ARBA00011918"/>
    </source>
</evidence>
<dbReference type="SUPFAM" id="SSF46689">
    <property type="entry name" value="Homeodomain-like"/>
    <property type="match status" value="2"/>
</dbReference>
<dbReference type="SMART" id="SM00342">
    <property type="entry name" value="HTH_ARAC"/>
    <property type="match status" value="1"/>
</dbReference>
<evidence type="ECO:0000313" key="13">
    <source>
        <dbReference type="Proteomes" id="UP000198757"/>
    </source>
</evidence>
<dbReference type="GO" id="GO:0006281">
    <property type="term" value="P:DNA repair"/>
    <property type="evidence" value="ECO:0007669"/>
    <property type="project" value="UniProtKB-KW"/>
</dbReference>
<reference evidence="13" key="1">
    <citation type="submission" date="2016-10" db="EMBL/GenBank/DDBJ databases">
        <authorList>
            <person name="Varghese N."/>
            <person name="Submissions S."/>
        </authorList>
    </citation>
    <scope>NUCLEOTIDE SEQUENCE [LARGE SCALE GENOMIC DNA]</scope>
    <source>
        <strain evidence="13">DSM 25811 / CCM 8410 / LMG 26954 / E90</strain>
    </source>
</reference>
<organism evidence="12 13">
    <name type="scientific">Niabella drilacis (strain DSM 25811 / CCM 8410 / CCUG 62505 / LMG 26954 / E90)</name>
    <dbReference type="NCBI Taxonomy" id="1285928"/>
    <lineage>
        <taxon>Bacteria</taxon>
        <taxon>Pseudomonadati</taxon>
        <taxon>Bacteroidota</taxon>
        <taxon>Chitinophagia</taxon>
        <taxon>Chitinophagales</taxon>
        <taxon>Chitinophagaceae</taxon>
        <taxon>Niabella</taxon>
    </lineage>
</organism>
<feature type="domain" description="HTH araC/xylS-type" evidence="11">
    <location>
        <begin position="13"/>
        <end position="111"/>
    </location>
</feature>
<evidence type="ECO:0000256" key="10">
    <source>
        <dbReference type="ARBA" id="ARBA00049348"/>
    </source>
</evidence>
<sequence length="290" mass="32237">METQQELDYNRIAAAIQFFKEHYKLQPTLEDVAAHVHLSPFHFQRMFRNWAGVTPKQFLQYLTAEYAKDMLRSTRASLFDVAFETGLSGTGRLHDLLVKVEGMTPGEYKNGGGSLHINYSFADSPFGKILVASTSKGICHMAFVDKGEQQALDVLKAGLPNARYVQVVDLIQQQALFVFSQDWSRLEEVKLHLKGTRFQIKVWETLLKVPSGGFTTYGDLAANAGYPGASRAVGTAVGNNPVAMLIPCHRVIRSTGEIGGYHWGAIRKNAIIGWEASLKNTREQPRSPAH</sequence>
<keyword evidence="7" id="KW-0805">Transcription regulation</keyword>
<dbReference type="PANTHER" id="PTHR10815:SF13">
    <property type="entry name" value="METHYLATED-DNA--PROTEIN-CYSTEINE METHYLTRANSFERASE"/>
    <property type="match status" value="1"/>
</dbReference>
<dbReference type="Pfam" id="PF02870">
    <property type="entry name" value="Methyltransf_1N"/>
    <property type="match status" value="1"/>
</dbReference>
<evidence type="ECO:0000256" key="2">
    <source>
        <dbReference type="ARBA" id="ARBA00008711"/>
    </source>
</evidence>
<protein>
    <recommendedName>
        <fullName evidence="3">methylated-DNA--[protein]-cysteine S-methyltransferase</fullName>
        <ecNumber evidence="3">2.1.1.63</ecNumber>
    </recommendedName>
</protein>
<keyword evidence="4 12" id="KW-0489">Methyltransferase</keyword>
<comment type="similarity">
    <text evidence="2">Belongs to the MGMT family.</text>
</comment>
<dbReference type="InterPro" id="IPR036217">
    <property type="entry name" value="MethylDNA_cys_MeTrfase_DNAb"/>
</dbReference>
<name>A0A1G6XZU3_NIADE</name>
<evidence type="ECO:0000256" key="7">
    <source>
        <dbReference type="ARBA" id="ARBA00023015"/>
    </source>
</evidence>
<gene>
    <name evidence="12" type="ORF">SAMN04487894_11485</name>
</gene>
<evidence type="ECO:0000256" key="5">
    <source>
        <dbReference type="ARBA" id="ARBA00022679"/>
    </source>
</evidence>
<dbReference type="OrthoDB" id="9802228at2"/>
<dbReference type="PROSITE" id="PS00374">
    <property type="entry name" value="MGMT"/>
    <property type="match status" value="1"/>
</dbReference>
<dbReference type="Pfam" id="PF01035">
    <property type="entry name" value="DNA_binding_1"/>
    <property type="match status" value="1"/>
</dbReference>
<evidence type="ECO:0000256" key="9">
    <source>
        <dbReference type="ARBA" id="ARBA00023204"/>
    </source>
</evidence>
<dbReference type="NCBIfam" id="TIGR00589">
    <property type="entry name" value="ogt"/>
    <property type="match status" value="1"/>
</dbReference>
<evidence type="ECO:0000313" key="12">
    <source>
        <dbReference type="EMBL" id="SDD83744.1"/>
    </source>
</evidence>
<evidence type="ECO:0000256" key="4">
    <source>
        <dbReference type="ARBA" id="ARBA00022603"/>
    </source>
</evidence>
<dbReference type="InterPro" id="IPR036631">
    <property type="entry name" value="MGMT_N_sf"/>
</dbReference>
<dbReference type="RefSeq" id="WP_090392062.1">
    <property type="nucleotide sequence ID" value="NZ_FMZO01000014.1"/>
</dbReference>
<dbReference type="PANTHER" id="PTHR10815">
    <property type="entry name" value="METHYLATED-DNA--PROTEIN-CYSTEINE METHYLTRANSFERASE"/>
    <property type="match status" value="1"/>
</dbReference>
<keyword evidence="9" id="KW-0234">DNA repair</keyword>
<keyword evidence="6" id="KW-0227">DNA damage</keyword>
<dbReference type="Gene3D" id="1.10.10.10">
    <property type="entry name" value="Winged helix-like DNA-binding domain superfamily/Winged helix DNA-binding domain"/>
    <property type="match status" value="1"/>
</dbReference>
<evidence type="ECO:0000256" key="8">
    <source>
        <dbReference type="ARBA" id="ARBA00023163"/>
    </source>
</evidence>
<evidence type="ECO:0000256" key="1">
    <source>
        <dbReference type="ARBA" id="ARBA00001286"/>
    </source>
</evidence>
<evidence type="ECO:0000256" key="6">
    <source>
        <dbReference type="ARBA" id="ARBA00022763"/>
    </source>
</evidence>
<evidence type="ECO:0000259" key="11">
    <source>
        <dbReference type="PROSITE" id="PS01124"/>
    </source>
</evidence>
<dbReference type="GO" id="GO:0003908">
    <property type="term" value="F:methylated-DNA-[protein]-cysteine S-methyltransferase activity"/>
    <property type="evidence" value="ECO:0007669"/>
    <property type="project" value="UniProtKB-EC"/>
</dbReference>
<keyword evidence="5 12" id="KW-0808">Transferase</keyword>
<dbReference type="AlphaFoldDB" id="A0A1G6XZU3"/>
<dbReference type="SUPFAM" id="SSF46767">
    <property type="entry name" value="Methylated DNA-protein cysteine methyltransferase, C-terminal domain"/>
    <property type="match status" value="1"/>
</dbReference>
<dbReference type="InterPro" id="IPR014048">
    <property type="entry name" value="MethylDNA_cys_MeTrfase_DNA-bd"/>
</dbReference>
<dbReference type="PROSITE" id="PS01124">
    <property type="entry name" value="HTH_ARAC_FAMILY_2"/>
    <property type="match status" value="1"/>
</dbReference>
<dbReference type="InterPro" id="IPR009057">
    <property type="entry name" value="Homeodomain-like_sf"/>
</dbReference>
<dbReference type="SUPFAM" id="SSF53155">
    <property type="entry name" value="Methylated DNA-protein cysteine methyltransferase domain"/>
    <property type="match status" value="1"/>
</dbReference>
<proteinExistence type="inferred from homology"/>
<dbReference type="STRING" id="1285928.SAMN04487894_11485"/>
<comment type="catalytic activity">
    <reaction evidence="10">
        <text>a 6-O-methyl-2'-deoxyguanosine in DNA + L-cysteinyl-[protein] = S-methyl-L-cysteinyl-[protein] + a 2'-deoxyguanosine in DNA</text>
        <dbReference type="Rhea" id="RHEA:24000"/>
        <dbReference type="Rhea" id="RHEA-COMP:10131"/>
        <dbReference type="Rhea" id="RHEA-COMP:10132"/>
        <dbReference type="Rhea" id="RHEA-COMP:11367"/>
        <dbReference type="Rhea" id="RHEA-COMP:11368"/>
        <dbReference type="ChEBI" id="CHEBI:29950"/>
        <dbReference type="ChEBI" id="CHEBI:82612"/>
        <dbReference type="ChEBI" id="CHEBI:85445"/>
        <dbReference type="ChEBI" id="CHEBI:85448"/>
        <dbReference type="EC" id="2.1.1.63"/>
    </reaction>
</comment>
<dbReference type="InterPro" id="IPR008332">
    <property type="entry name" value="MethylG_MeTrfase_N"/>
</dbReference>
<dbReference type="Gene3D" id="3.30.160.70">
    <property type="entry name" value="Methylated DNA-protein cysteine methyltransferase domain"/>
    <property type="match status" value="1"/>
</dbReference>
<dbReference type="GO" id="GO:0043565">
    <property type="term" value="F:sequence-specific DNA binding"/>
    <property type="evidence" value="ECO:0007669"/>
    <property type="project" value="InterPro"/>
</dbReference>
<keyword evidence="13" id="KW-1185">Reference proteome</keyword>
<dbReference type="GO" id="GO:0003700">
    <property type="term" value="F:DNA-binding transcription factor activity"/>
    <property type="evidence" value="ECO:0007669"/>
    <property type="project" value="InterPro"/>
</dbReference>
<dbReference type="GO" id="GO:0032259">
    <property type="term" value="P:methylation"/>
    <property type="evidence" value="ECO:0007669"/>
    <property type="project" value="UniProtKB-KW"/>
</dbReference>
<dbReference type="EMBL" id="FMZO01000014">
    <property type="protein sequence ID" value="SDD83744.1"/>
    <property type="molecule type" value="Genomic_DNA"/>
</dbReference>
<dbReference type="Gene3D" id="1.10.10.60">
    <property type="entry name" value="Homeodomain-like"/>
    <property type="match status" value="1"/>
</dbReference>
<dbReference type="FunFam" id="1.10.10.10:FF:000214">
    <property type="entry name" value="Methylated-DNA--protein-cysteine methyltransferase"/>
    <property type="match status" value="1"/>
</dbReference>
<keyword evidence="8" id="KW-0804">Transcription</keyword>
<comment type="catalytic activity">
    <reaction evidence="1">
        <text>a 4-O-methyl-thymidine in DNA + L-cysteinyl-[protein] = a thymidine in DNA + S-methyl-L-cysteinyl-[protein]</text>
        <dbReference type="Rhea" id="RHEA:53428"/>
        <dbReference type="Rhea" id="RHEA-COMP:10131"/>
        <dbReference type="Rhea" id="RHEA-COMP:10132"/>
        <dbReference type="Rhea" id="RHEA-COMP:13555"/>
        <dbReference type="Rhea" id="RHEA-COMP:13556"/>
        <dbReference type="ChEBI" id="CHEBI:29950"/>
        <dbReference type="ChEBI" id="CHEBI:82612"/>
        <dbReference type="ChEBI" id="CHEBI:137386"/>
        <dbReference type="ChEBI" id="CHEBI:137387"/>
        <dbReference type="EC" id="2.1.1.63"/>
    </reaction>
</comment>
<dbReference type="Pfam" id="PF12833">
    <property type="entry name" value="HTH_18"/>
    <property type="match status" value="1"/>
</dbReference>
<dbReference type="InterPro" id="IPR018060">
    <property type="entry name" value="HTH_AraC"/>
</dbReference>
<dbReference type="EC" id="2.1.1.63" evidence="3"/>
<dbReference type="InterPro" id="IPR036388">
    <property type="entry name" value="WH-like_DNA-bd_sf"/>
</dbReference>
<accession>A0A1G6XZU3</accession>
<dbReference type="Proteomes" id="UP000198757">
    <property type="component" value="Unassembled WGS sequence"/>
</dbReference>
<dbReference type="CDD" id="cd06445">
    <property type="entry name" value="ATase"/>
    <property type="match status" value="1"/>
</dbReference>